<feature type="non-terminal residue" evidence="1">
    <location>
        <position position="1"/>
    </location>
</feature>
<protein>
    <submittedName>
        <fullName evidence="1">Uncharacterized protein</fullName>
    </submittedName>
</protein>
<comment type="caution">
    <text evidence="1">The sequence shown here is derived from an EMBL/GenBank/DDBJ whole genome shotgun (WGS) entry which is preliminary data.</text>
</comment>
<sequence>NIRQSFDLGPVDRECRFSGFL</sequence>
<dbReference type="EMBL" id="BTGU01000028">
    <property type="protein sequence ID" value="GMN48390.1"/>
    <property type="molecule type" value="Genomic_DNA"/>
</dbReference>
<dbReference type="AlphaFoldDB" id="A0AA88AAW3"/>
<gene>
    <name evidence="1" type="ORF">TIFTF001_017569</name>
</gene>
<name>A0AA88AAW3_FICCA</name>
<dbReference type="Proteomes" id="UP001187192">
    <property type="component" value="Unassembled WGS sequence"/>
</dbReference>
<evidence type="ECO:0000313" key="2">
    <source>
        <dbReference type="Proteomes" id="UP001187192"/>
    </source>
</evidence>
<evidence type="ECO:0000313" key="1">
    <source>
        <dbReference type="EMBL" id="GMN48390.1"/>
    </source>
</evidence>
<keyword evidence="2" id="KW-1185">Reference proteome</keyword>
<proteinExistence type="predicted"/>
<accession>A0AA88AAW3</accession>
<reference evidence="1" key="1">
    <citation type="submission" date="2023-07" db="EMBL/GenBank/DDBJ databases">
        <title>draft genome sequence of fig (Ficus carica).</title>
        <authorList>
            <person name="Takahashi T."/>
            <person name="Nishimura K."/>
        </authorList>
    </citation>
    <scope>NUCLEOTIDE SEQUENCE</scope>
</reference>
<organism evidence="1 2">
    <name type="scientific">Ficus carica</name>
    <name type="common">Common fig</name>
    <dbReference type="NCBI Taxonomy" id="3494"/>
    <lineage>
        <taxon>Eukaryota</taxon>
        <taxon>Viridiplantae</taxon>
        <taxon>Streptophyta</taxon>
        <taxon>Embryophyta</taxon>
        <taxon>Tracheophyta</taxon>
        <taxon>Spermatophyta</taxon>
        <taxon>Magnoliopsida</taxon>
        <taxon>eudicotyledons</taxon>
        <taxon>Gunneridae</taxon>
        <taxon>Pentapetalae</taxon>
        <taxon>rosids</taxon>
        <taxon>fabids</taxon>
        <taxon>Rosales</taxon>
        <taxon>Moraceae</taxon>
        <taxon>Ficeae</taxon>
        <taxon>Ficus</taxon>
    </lineage>
</organism>